<dbReference type="PANTHER" id="PTHR34595">
    <property type="entry name" value="BLR5612 PROTEIN"/>
    <property type="match status" value="1"/>
</dbReference>
<dbReference type="Pfam" id="PF04168">
    <property type="entry name" value="Alpha-E"/>
    <property type="match status" value="1"/>
</dbReference>
<dbReference type="InterPro" id="IPR007296">
    <property type="entry name" value="DUF403"/>
</dbReference>
<dbReference type="Proteomes" id="UP000255423">
    <property type="component" value="Unassembled WGS sequence"/>
</dbReference>
<protein>
    <submittedName>
        <fullName evidence="2">Uncharacterized conserved protein, Alpha-E superfamily</fullName>
    </submittedName>
</protein>
<organism evidence="2 3">
    <name type="scientific">Fibrobacter succinogenes</name>
    <name type="common">Bacteroides succinogenes</name>
    <dbReference type="NCBI Taxonomy" id="833"/>
    <lineage>
        <taxon>Bacteria</taxon>
        <taxon>Pseudomonadati</taxon>
        <taxon>Fibrobacterota</taxon>
        <taxon>Fibrobacteria</taxon>
        <taxon>Fibrobacterales</taxon>
        <taxon>Fibrobacteraceae</taxon>
        <taxon>Fibrobacter</taxon>
    </lineage>
</organism>
<evidence type="ECO:0000313" key="2">
    <source>
        <dbReference type="EMBL" id="SUQ19230.1"/>
    </source>
</evidence>
<accession>A0A380RUK1</accession>
<dbReference type="OMA" id="FWIGRYV"/>
<dbReference type="AlphaFoldDB" id="A0A380RUK1"/>
<name>A0A380RUK1_FIBSU</name>
<gene>
    <name evidence="2" type="ORF">SAMN05661053_0459</name>
</gene>
<evidence type="ECO:0000313" key="3">
    <source>
        <dbReference type="Proteomes" id="UP000255423"/>
    </source>
</evidence>
<proteinExistence type="predicted"/>
<dbReference type="RefSeq" id="WP_014544941.1">
    <property type="nucleotide sequence ID" value="NZ_UHJL01000001.1"/>
</dbReference>
<evidence type="ECO:0000259" key="1">
    <source>
        <dbReference type="Pfam" id="PF04168"/>
    </source>
</evidence>
<dbReference type="PANTHER" id="PTHR34595:SF7">
    <property type="entry name" value="SLL1039 PROTEIN"/>
    <property type="match status" value="1"/>
</dbReference>
<dbReference type="EMBL" id="UHJL01000001">
    <property type="protein sequence ID" value="SUQ19230.1"/>
    <property type="molecule type" value="Genomic_DNA"/>
</dbReference>
<sequence length="309" mass="35458">MLSRVANSIYWLARYIERAENVARSIDVNLQLQLDLPGEERPWEPVIQIAGNADDFFKKYAHVSIENALMFLTFDKENPNSIISCVGAARENARCVRERISSELWIAINQFYLKLNDPEMPKEALAGPHAFYNSVKEFSQLTAGIIQGTMNHDVAWNFTHLGTLLERADQTSRILDVKYYILLPDVSMVGMALDTVQWNAVLKSVGAYEMFHRRNSNVTPHNVAEFLLLSEDFPRSLRYCLEKAEQCLKNIAYPVKSKAESIRLLGKLRSDIAFTTIEEIIDQGLHEQIEKVQIRLNELGNQIWKDFFC</sequence>
<reference evidence="2 3" key="1">
    <citation type="submission" date="2017-08" db="EMBL/GenBank/DDBJ databases">
        <authorList>
            <person name="de Groot N.N."/>
        </authorList>
    </citation>
    <scope>NUCLEOTIDE SEQUENCE [LARGE SCALE GENOMIC DNA]</scope>
    <source>
        <strain evidence="2 3">HM2</strain>
    </source>
</reference>
<dbReference type="InterPro" id="IPR051680">
    <property type="entry name" value="ATP-dep_Glu-Cys_Ligase-2"/>
</dbReference>
<feature type="domain" description="DUF403" evidence="1">
    <location>
        <begin position="1"/>
        <end position="308"/>
    </location>
</feature>